<feature type="domain" description="Glycosyl transferase family 28 C-terminal" evidence="5">
    <location>
        <begin position="167"/>
        <end position="322"/>
    </location>
</feature>
<dbReference type="Pfam" id="PF03033">
    <property type="entry name" value="Glyco_transf_28"/>
    <property type="match status" value="1"/>
</dbReference>
<feature type="transmembrane region" description="Helical" evidence="3">
    <location>
        <begin position="85"/>
        <end position="104"/>
    </location>
</feature>
<dbReference type="KEGG" id="cpri:FZC34_01010"/>
<feature type="domain" description="Glycosyltransferase family 28 N-terminal" evidence="4">
    <location>
        <begin position="7"/>
        <end position="132"/>
    </location>
</feature>
<evidence type="ECO:0008006" key="8">
    <source>
        <dbReference type="Google" id="ProtNLM"/>
    </source>
</evidence>
<dbReference type="PANTHER" id="PTHR21015:SF22">
    <property type="entry name" value="GLYCOSYLTRANSFERASE"/>
    <property type="match status" value="1"/>
</dbReference>
<keyword evidence="7" id="KW-1185">Reference proteome</keyword>
<dbReference type="Proteomes" id="UP000325004">
    <property type="component" value="Chromosome"/>
</dbReference>
<evidence type="ECO:0000256" key="2">
    <source>
        <dbReference type="ARBA" id="ARBA00022679"/>
    </source>
</evidence>
<sequence>MKNSTTIFVAGGTAGHVFAANGMAHYVSSKKIIFTDKRGEKYIDKTLFDEIYILPIKNNIVLNFYSFIKSFIMSWKIIKQNKNSVIIGFGAYVSIPTCIMGWMLSCPLYLYQADQIIGKANKILSYFAKRIFVASYNIQHKKAECIGLIPRSDIISYPINLQNELRILILGGSLSSAFLKLTIPSALYNLPKEILQKIRIHQQAGEDKSYFTKAYSDISLKEVILDEFIDTTKALPWSNFVIARAGMGTISDLTASMRPALLVPWSNAKDNHQTYNAQWWAKSGGGWWVPEHEFNANYLKKFIINLVNEISASSESSSDLSNKSYDSLGKENKKTELEEKSEMLGKWMPIYGGLLAVKTIQRDLNIKLI</sequence>
<dbReference type="OrthoDB" id="9808936at2"/>
<dbReference type="SUPFAM" id="SSF53756">
    <property type="entry name" value="UDP-Glycosyltransferase/glycogen phosphorylase"/>
    <property type="match status" value="1"/>
</dbReference>
<organism evidence="6 7">
    <name type="scientific">Candidatus Cytomitobacter primus</name>
    <dbReference type="NCBI Taxonomy" id="2066024"/>
    <lineage>
        <taxon>Bacteria</taxon>
        <taxon>Pseudomonadati</taxon>
        <taxon>Pseudomonadota</taxon>
        <taxon>Alphaproteobacteria</taxon>
        <taxon>Holosporales</taxon>
        <taxon>Holosporaceae</taxon>
        <taxon>Candidatus Cytomitobacter</taxon>
    </lineage>
</organism>
<keyword evidence="3" id="KW-0812">Transmembrane</keyword>
<dbReference type="PANTHER" id="PTHR21015">
    <property type="entry name" value="UDP-N-ACETYLGLUCOSAMINE--N-ACETYLMURAMYL-(PENTAPEPTIDE) PYROPHOSPHORYL-UNDECAPRENOL N-ACETYLGLUCOSAMINE TRANSFERASE 1"/>
    <property type="match status" value="1"/>
</dbReference>
<dbReference type="RefSeq" id="WP_148971609.1">
    <property type="nucleotide sequence ID" value="NZ_CP043316.1"/>
</dbReference>
<dbReference type="GO" id="GO:0016758">
    <property type="term" value="F:hexosyltransferase activity"/>
    <property type="evidence" value="ECO:0007669"/>
    <property type="project" value="InterPro"/>
</dbReference>
<dbReference type="CDD" id="cd03785">
    <property type="entry name" value="GT28_MurG"/>
    <property type="match status" value="1"/>
</dbReference>
<evidence type="ECO:0000256" key="3">
    <source>
        <dbReference type="SAM" id="Phobius"/>
    </source>
</evidence>
<dbReference type="AlphaFoldDB" id="A0A5C0UFS9"/>
<evidence type="ECO:0000259" key="5">
    <source>
        <dbReference type="Pfam" id="PF04101"/>
    </source>
</evidence>
<dbReference type="InterPro" id="IPR004276">
    <property type="entry name" value="GlycoTrans_28_N"/>
</dbReference>
<keyword evidence="3" id="KW-0472">Membrane</keyword>
<dbReference type="Gene3D" id="3.40.50.2000">
    <property type="entry name" value="Glycogen Phosphorylase B"/>
    <property type="match status" value="2"/>
</dbReference>
<keyword evidence="2" id="KW-0808">Transferase</keyword>
<dbReference type="InterPro" id="IPR007235">
    <property type="entry name" value="Glyco_trans_28_C"/>
</dbReference>
<dbReference type="EMBL" id="CP043316">
    <property type="protein sequence ID" value="QEK38493.1"/>
    <property type="molecule type" value="Genomic_DNA"/>
</dbReference>
<name>A0A5C0UFS9_9PROT</name>
<evidence type="ECO:0000259" key="4">
    <source>
        <dbReference type="Pfam" id="PF03033"/>
    </source>
</evidence>
<protein>
    <recommendedName>
        <fullName evidence="8">UDP-N-acetylglucosamine--N-acetylmuramyl-(Pentapeptide) pyrophosphoryl-undecaprenol N-acetylglucosamine transferase</fullName>
    </recommendedName>
</protein>
<keyword evidence="3" id="KW-1133">Transmembrane helix</keyword>
<proteinExistence type="predicted"/>
<evidence type="ECO:0000313" key="7">
    <source>
        <dbReference type="Proteomes" id="UP000325004"/>
    </source>
</evidence>
<reference evidence="6 7" key="1">
    <citation type="submission" date="2019-08" db="EMBL/GenBank/DDBJ databases">
        <title>Highly reduced genomes of protist endosymbionts show evolutionary convergence.</title>
        <authorList>
            <person name="George E."/>
            <person name="Husnik F."/>
            <person name="Tashyreva D."/>
            <person name="Prokopchuk G."/>
            <person name="Horak A."/>
            <person name="Kwong W.K."/>
            <person name="Lukes J."/>
            <person name="Keeling P.J."/>
        </authorList>
    </citation>
    <scope>NUCLEOTIDE SEQUENCE [LARGE SCALE GENOMIC DNA]</scope>
    <source>
        <strain evidence="6">1604LC</strain>
    </source>
</reference>
<dbReference type="GO" id="GO:1901137">
    <property type="term" value="P:carbohydrate derivative biosynthetic process"/>
    <property type="evidence" value="ECO:0007669"/>
    <property type="project" value="UniProtKB-ARBA"/>
</dbReference>
<evidence type="ECO:0000313" key="6">
    <source>
        <dbReference type="EMBL" id="QEK38493.1"/>
    </source>
</evidence>
<keyword evidence="1" id="KW-0328">Glycosyltransferase</keyword>
<gene>
    <name evidence="6" type="ORF">FZC34_01010</name>
</gene>
<accession>A0A5C0UFS9</accession>
<dbReference type="Pfam" id="PF04101">
    <property type="entry name" value="Glyco_tran_28_C"/>
    <property type="match status" value="1"/>
</dbReference>
<evidence type="ECO:0000256" key="1">
    <source>
        <dbReference type="ARBA" id="ARBA00022676"/>
    </source>
</evidence>
<feature type="transmembrane region" description="Helical" evidence="3">
    <location>
        <begin position="60"/>
        <end position="78"/>
    </location>
</feature>
<dbReference type="GO" id="GO:0005975">
    <property type="term" value="P:carbohydrate metabolic process"/>
    <property type="evidence" value="ECO:0007669"/>
    <property type="project" value="InterPro"/>
</dbReference>